<feature type="signal peptide" evidence="1">
    <location>
        <begin position="1"/>
        <end position="21"/>
    </location>
</feature>
<gene>
    <name evidence="3" type="ORF">GIW81_08440</name>
</gene>
<evidence type="ECO:0000313" key="3">
    <source>
        <dbReference type="EMBL" id="MTD94361.1"/>
    </source>
</evidence>
<dbReference type="AlphaFoldDB" id="A0A6I3KNS0"/>
<evidence type="ECO:0000259" key="2">
    <source>
        <dbReference type="Pfam" id="PF12275"/>
    </source>
</evidence>
<evidence type="ECO:0000313" key="4">
    <source>
        <dbReference type="Proteomes" id="UP000440694"/>
    </source>
</evidence>
<keyword evidence="4" id="KW-1185">Reference proteome</keyword>
<dbReference type="EMBL" id="WMBQ01000001">
    <property type="protein sequence ID" value="MTD94361.1"/>
    <property type="molecule type" value="Genomic_DNA"/>
</dbReference>
<evidence type="ECO:0000256" key="1">
    <source>
        <dbReference type="SAM" id="SignalP"/>
    </source>
</evidence>
<organism evidence="3 4">
    <name type="scientific">Hyphomicrobium album</name>
    <dbReference type="NCBI Taxonomy" id="2665159"/>
    <lineage>
        <taxon>Bacteria</taxon>
        <taxon>Pseudomonadati</taxon>
        <taxon>Pseudomonadota</taxon>
        <taxon>Alphaproteobacteria</taxon>
        <taxon>Hyphomicrobiales</taxon>
        <taxon>Hyphomicrobiaceae</taxon>
        <taxon>Hyphomicrobium</taxon>
    </lineage>
</organism>
<accession>A0A6I3KNS0</accession>
<protein>
    <submittedName>
        <fullName evidence="3">DUF3616 domain-containing protein</fullName>
    </submittedName>
</protein>
<feature type="chain" id="PRO_5026114194" evidence="1">
    <location>
        <begin position="22"/>
        <end position="353"/>
    </location>
</feature>
<sequence>MRPRGLVALLVFCSLSHATHAGQCARAPLKLLAEDVSDEQAELSGVVLLDGGRKLIAVSNEGLGPDGRAYMAQVFEGDPKDGYTHSHNERIYEPDGCKEADFEALAQDDDTLFVIGSHSQNRKKQNKNETRAENFRRLSADGIDEDCKSRDKLRKFRLTDGEKVETLQKTSLRDLVDHHPVLKRFATLPNKENGIDIEGLAVFDGALFVGFRGPVLRENYVPVLRLPTDLDRIEPDGESDGALFVNLGGRGIRDLAPGPLEEKALYILAGPNGDEKQNFAIYRWDGRDQLGGNGHEPDIRQPLCEIDLTDEDKRTKHKPEGLAYLDRTPSALRFVLVHDGEVELKAEIITIRE</sequence>
<name>A0A6I3KNS0_9HYPH</name>
<keyword evidence="1" id="KW-0732">Signal</keyword>
<proteinExistence type="predicted"/>
<dbReference type="InterPro" id="IPR022060">
    <property type="entry name" value="DUF3616"/>
</dbReference>
<feature type="domain" description="DUF3616" evidence="2">
    <location>
        <begin position="98"/>
        <end position="340"/>
    </location>
</feature>
<reference evidence="3 4" key="1">
    <citation type="submission" date="2019-11" db="EMBL/GenBank/DDBJ databases">
        <title>Identification of a novel strain.</title>
        <authorList>
            <person name="Xu Q."/>
            <person name="Wang G."/>
        </authorList>
    </citation>
    <scope>NUCLEOTIDE SEQUENCE [LARGE SCALE GENOMIC DNA]</scope>
    <source>
        <strain evidence="4">xq</strain>
    </source>
</reference>
<dbReference type="Proteomes" id="UP000440694">
    <property type="component" value="Unassembled WGS sequence"/>
</dbReference>
<dbReference type="Pfam" id="PF12275">
    <property type="entry name" value="DUF3616"/>
    <property type="match status" value="1"/>
</dbReference>
<comment type="caution">
    <text evidence="3">The sequence shown here is derived from an EMBL/GenBank/DDBJ whole genome shotgun (WGS) entry which is preliminary data.</text>
</comment>